<feature type="region of interest" description="Disordered" evidence="1">
    <location>
        <begin position="143"/>
        <end position="176"/>
    </location>
</feature>
<evidence type="ECO:0000313" key="3">
    <source>
        <dbReference type="EMBL" id="GAU44989.1"/>
    </source>
</evidence>
<dbReference type="InterPro" id="IPR013087">
    <property type="entry name" value="Znf_C2H2_type"/>
</dbReference>
<gene>
    <name evidence="3" type="ORF">TSUD_184900</name>
</gene>
<dbReference type="PROSITE" id="PS00028">
    <property type="entry name" value="ZINC_FINGER_C2H2_1"/>
    <property type="match status" value="1"/>
</dbReference>
<evidence type="ECO:0000313" key="4">
    <source>
        <dbReference type="Proteomes" id="UP000242715"/>
    </source>
</evidence>
<feature type="compositionally biased region" description="Acidic residues" evidence="1">
    <location>
        <begin position="157"/>
        <end position="176"/>
    </location>
</feature>
<feature type="domain" description="C2H2-type" evidence="2">
    <location>
        <begin position="30"/>
        <end position="52"/>
    </location>
</feature>
<evidence type="ECO:0000259" key="2">
    <source>
        <dbReference type="PROSITE" id="PS00028"/>
    </source>
</evidence>
<accession>A0A2Z6PHC1</accession>
<protein>
    <recommendedName>
        <fullName evidence="2">C2H2-type domain-containing protein</fullName>
    </recommendedName>
</protein>
<dbReference type="EMBL" id="DF974092">
    <property type="protein sequence ID" value="GAU44989.1"/>
    <property type="molecule type" value="Genomic_DNA"/>
</dbReference>
<keyword evidence="4" id="KW-1185">Reference proteome</keyword>
<proteinExistence type="predicted"/>
<organism evidence="3 4">
    <name type="scientific">Trifolium subterraneum</name>
    <name type="common">Subterranean clover</name>
    <dbReference type="NCBI Taxonomy" id="3900"/>
    <lineage>
        <taxon>Eukaryota</taxon>
        <taxon>Viridiplantae</taxon>
        <taxon>Streptophyta</taxon>
        <taxon>Embryophyta</taxon>
        <taxon>Tracheophyta</taxon>
        <taxon>Spermatophyta</taxon>
        <taxon>Magnoliopsida</taxon>
        <taxon>eudicotyledons</taxon>
        <taxon>Gunneridae</taxon>
        <taxon>Pentapetalae</taxon>
        <taxon>rosids</taxon>
        <taxon>fabids</taxon>
        <taxon>Fabales</taxon>
        <taxon>Fabaceae</taxon>
        <taxon>Papilionoideae</taxon>
        <taxon>50 kb inversion clade</taxon>
        <taxon>NPAAA clade</taxon>
        <taxon>Hologalegina</taxon>
        <taxon>IRL clade</taxon>
        <taxon>Trifolieae</taxon>
        <taxon>Trifolium</taxon>
    </lineage>
</organism>
<dbReference type="Proteomes" id="UP000242715">
    <property type="component" value="Unassembled WGS sequence"/>
</dbReference>
<sequence>MATSPPILMLCLWKAHHRFVELKDEETYHCHLCDEELNMTGSIIFHMKDEGHTKKNDYGDDDFDDNGKGKAVVDDYEKYDSAILVTKHQTEEPLKTCFVCDRAIRVDGLFCPECCINIDDHRVYSGSQISAVKTRIVEAKTAWTTKPEELENSSIDPYDDEYDEQDPYDDEYDQED</sequence>
<reference evidence="4" key="1">
    <citation type="journal article" date="2017" name="Front. Plant Sci.">
        <title>Climate Clever Clovers: New Paradigm to Reduce the Environmental Footprint of Ruminants by Breeding Low Methanogenic Forages Utilizing Haplotype Variation.</title>
        <authorList>
            <person name="Kaur P."/>
            <person name="Appels R."/>
            <person name="Bayer P.E."/>
            <person name="Keeble-Gagnere G."/>
            <person name="Wang J."/>
            <person name="Hirakawa H."/>
            <person name="Shirasawa K."/>
            <person name="Vercoe P."/>
            <person name="Stefanova K."/>
            <person name="Durmic Z."/>
            <person name="Nichols P."/>
            <person name="Revell C."/>
            <person name="Isobe S.N."/>
            <person name="Edwards D."/>
            <person name="Erskine W."/>
        </authorList>
    </citation>
    <scope>NUCLEOTIDE SEQUENCE [LARGE SCALE GENOMIC DNA]</scope>
    <source>
        <strain evidence="4">cv. Daliak</strain>
    </source>
</reference>
<evidence type="ECO:0000256" key="1">
    <source>
        <dbReference type="SAM" id="MobiDB-lite"/>
    </source>
</evidence>
<dbReference type="AlphaFoldDB" id="A0A2Z6PHC1"/>
<name>A0A2Z6PHC1_TRISU</name>